<dbReference type="GeneID" id="41598051"/>
<dbReference type="HOGENOM" id="CLU_3148100_0_0_2"/>
<gene>
    <name evidence="1" type="ORF">NTE_02335</name>
</gene>
<keyword evidence="2" id="KW-1185">Reference proteome</keyword>
<dbReference type="RefSeq" id="WP_226986959.1">
    <property type="nucleotide sequence ID" value="NZ_CP007174.1"/>
</dbReference>
<dbReference type="Proteomes" id="UP000028194">
    <property type="component" value="Chromosome"/>
</dbReference>
<dbReference type="KEGG" id="nev:NTE_02335"/>
<evidence type="ECO:0000313" key="2">
    <source>
        <dbReference type="Proteomes" id="UP000028194"/>
    </source>
</evidence>
<protein>
    <submittedName>
        <fullName evidence="1">Uncharacterized protein</fullName>
    </submittedName>
</protein>
<organism evidence="1 2">
    <name type="scientific">Candidatus Nitrososphaera evergladensis SR1</name>
    <dbReference type="NCBI Taxonomy" id="1459636"/>
    <lineage>
        <taxon>Archaea</taxon>
        <taxon>Nitrososphaerota</taxon>
        <taxon>Nitrososphaeria</taxon>
        <taxon>Nitrososphaerales</taxon>
        <taxon>Nitrososphaeraceae</taxon>
        <taxon>Nitrososphaera</taxon>
    </lineage>
</organism>
<dbReference type="AlphaFoldDB" id="A0A075MTF1"/>
<dbReference type="EMBL" id="CP007174">
    <property type="protein sequence ID" value="AIF84388.1"/>
    <property type="molecule type" value="Genomic_DNA"/>
</dbReference>
<sequence>MAKPETVNRLCIKCHTKTVHEVRDRTVAGTKVVCTDCGFSQVVTKLETT</sequence>
<evidence type="ECO:0000313" key="1">
    <source>
        <dbReference type="EMBL" id="AIF84388.1"/>
    </source>
</evidence>
<proteinExistence type="predicted"/>
<name>A0A075MTF1_9ARCH</name>
<accession>A0A075MTF1</accession>
<reference evidence="1 2" key="1">
    <citation type="journal article" date="2014" name="PLoS ONE">
        <title>Genome Sequence of Candidatus Nitrososphaera evergladensis from Group I.1b Enriched from Everglades Soil Reveals Novel Genomic Features of the Ammonia-Oxidizing Archaea.</title>
        <authorList>
            <person name="Zhalnina K.V."/>
            <person name="Dias R."/>
            <person name="Leonard M.T."/>
            <person name="Dorr de Quadros P."/>
            <person name="Camargo F.A."/>
            <person name="Drew J.C."/>
            <person name="Farmerie W.G."/>
            <person name="Daroub S.H."/>
            <person name="Triplett E.W."/>
        </authorList>
    </citation>
    <scope>NUCLEOTIDE SEQUENCE [LARGE SCALE GENOMIC DNA]</scope>
    <source>
        <strain evidence="1 2">SR1</strain>
    </source>
</reference>